<name>A0ACB8H5D0_PSICU</name>
<dbReference type="Proteomes" id="UP000664032">
    <property type="component" value="Unassembled WGS sequence"/>
</dbReference>
<accession>A0ACB8H5D0</accession>
<sequence length="573" mass="64938">MDSVIDDFNKSLVIDRTNNPGASNLNNPSAQTQVLENTDLLQEIFYCLPTTLPESRTWNKHLLSISLTCKAFLEPALNVLWEELPPHRWIHLISLISSVSLQGNRLIANDVLSDQSLHRFDYYAQRIKNIHMTTSAFNAMSFDIASCIIVSRQFNAFPALRSLRWTCDVVPTELNASSLVVLASQPLTTLSIQEECDPEPSNMFFVYSLMTIISIRSPDLTHLDLRGEIVESAANLLPKFERIKRLSLLAPYCQDANIIKDILWHTNTLNDLTELDISVLFWMQRPTGMTIELAALKTLGLYGPLAFIDYFFSVVTAPQVTLLDIIISTYETRGQSESFRWIDQIAMLAPSVQYVIASSDLHAMENSDSPHNRHKLPSSLFFGMLACKRLAHINASLVLEEKDILSLVNSGKQWPLIKEIDLHGEEGRLGVLPCLLSQIDLFAEAFPNLKKLSMAVSFRMEPSEIERMHERIRGNHPCHKLESLTLRSAVKQLSQEVHAPEYIERCKEEFGPLTVNESIEKVASQFIDHVFPHLLHFSIDEIFYLDEGLRTALESMVRDRINGARDHICPLAT</sequence>
<protein>
    <submittedName>
        <fullName evidence="1">Uncharacterized protein</fullName>
    </submittedName>
</protein>
<evidence type="ECO:0000313" key="2">
    <source>
        <dbReference type="Proteomes" id="UP000664032"/>
    </source>
</evidence>
<proteinExistence type="predicted"/>
<gene>
    <name evidence="1" type="ORF">JR316_0005229</name>
</gene>
<comment type="caution">
    <text evidence="1">The sequence shown here is derived from an EMBL/GenBank/DDBJ whole genome shotgun (WGS) entry which is preliminary data.</text>
</comment>
<organism evidence="1 2">
    <name type="scientific">Psilocybe cubensis</name>
    <name type="common">Psychedelic mushroom</name>
    <name type="synonym">Stropharia cubensis</name>
    <dbReference type="NCBI Taxonomy" id="181762"/>
    <lineage>
        <taxon>Eukaryota</taxon>
        <taxon>Fungi</taxon>
        <taxon>Dikarya</taxon>
        <taxon>Basidiomycota</taxon>
        <taxon>Agaricomycotina</taxon>
        <taxon>Agaricomycetes</taxon>
        <taxon>Agaricomycetidae</taxon>
        <taxon>Agaricales</taxon>
        <taxon>Agaricineae</taxon>
        <taxon>Strophariaceae</taxon>
        <taxon>Psilocybe</taxon>
    </lineage>
</organism>
<dbReference type="EMBL" id="JAFIQS020000004">
    <property type="protein sequence ID" value="KAH9483128.1"/>
    <property type="molecule type" value="Genomic_DNA"/>
</dbReference>
<evidence type="ECO:0000313" key="1">
    <source>
        <dbReference type="EMBL" id="KAH9483128.1"/>
    </source>
</evidence>
<reference evidence="1" key="1">
    <citation type="submission" date="2021-10" db="EMBL/GenBank/DDBJ databases">
        <title>Psilocybe cubensis genome.</title>
        <authorList>
            <person name="Mckernan K.J."/>
            <person name="Crawford S."/>
            <person name="Trippe A."/>
            <person name="Kane L.T."/>
            <person name="Mclaughlin S."/>
        </authorList>
    </citation>
    <scope>NUCLEOTIDE SEQUENCE</scope>
    <source>
        <strain evidence="1">MGC-MH-2018</strain>
    </source>
</reference>
<keyword evidence="2" id="KW-1185">Reference proteome</keyword>